<evidence type="ECO:0000256" key="2">
    <source>
        <dbReference type="ARBA" id="ARBA00022833"/>
    </source>
</evidence>
<feature type="compositionally biased region" description="Polar residues" evidence="4">
    <location>
        <begin position="584"/>
        <end position="595"/>
    </location>
</feature>
<keyword evidence="7" id="KW-1185">Reference proteome</keyword>
<feature type="compositionally biased region" description="Polar residues" evidence="4">
    <location>
        <begin position="1481"/>
        <end position="1496"/>
    </location>
</feature>
<dbReference type="Pfam" id="PF23758">
    <property type="entry name" value="TPR_HPS5"/>
    <property type="match status" value="1"/>
</dbReference>
<dbReference type="EMBL" id="JBAMIC010000012">
    <property type="protein sequence ID" value="KAK7099227.1"/>
    <property type="molecule type" value="Genomic_DNA"/>
</dbReference>
<keyword evidence="1 3" id="KW-0479">Metal-binding</keyword>
<evidence type="ECO:0000313" key="6">
    <source>
        <dbReference type="EMBL" id="KAK7099227.1"/>
    </source>
</evidence>
<feature type="region of interest" description="Disordered" evidence="4">
    <location>
        <begin position="468"/>
        <end position="501"/>
    </location>
</feature>
<keyword evidence="1 3" id="KW-0863">Zinc-finger</keyword>
<feature type="compositionally biased region" description="Polar residues" evidence="4">
    <location>
        <begin position="1246"/>
        <end position="1256"/>
    </location>
</feature>
<dbReference type="Proteomes" id="UP001374579">
    <property type="component" value="Unassembled WGS sequence"/>
</dbReference>
<feature type="compositionally biased region" description="Low complexity" evidence="4">
    <location>
        <begin position="1088"/>
        <end position="1098"/>
    </location>
</feature>
<evidence type="ECO:0000256" key="4">
    <source>
        <dbReference type="SAM" id="MobiDB-lite"/>
    </source>
</evidence>
<feature type="region of interest" description="Disordered" evidence="4">
    <location>
        <begin position="583"/>
        <end position="677"/>
    </location>
</feature>
<dbReference type="GO" id="GO:0048066">
    <property type="term" value="P:developmental pigmentation"/>
    <property type="evidence" value="ECO:0007669"/>
    <property type="project" value="TreeGrafter"/>
</dbReference>
<dbReference type="InterPro" id="IPR015943">
    <property type="entry name" value="WD40/YVTN_repeat-like_dom_sf"/>
</dbReference>
<feature type="compositionally biased region" description="Polar residues" evidence="4">
    <location>
        <begin position="668"/>
        <end position="677"/>
    </location>
</feature>
<evidence type="ECO:0000313" key="7">
    <source>
        <dbReference type="Proteomes" id="UP001374579"/>
    </source>
</evidence>
<dbReference type="SMART" id="SM00184">
    <property type="entry name" value="RING"/>
    <property type="match status" value="1"/>
</dbReference>
<feature type="region of interest" description="Disordered" evidence="4">
    <location>
        <begin position="1822"/>
        <end position="1861"/>
    </location>
</feature>
<feature type="region of interest" description="Disordered" evidence="4">
    <location>
        <begin position="737"/>
        <end position="879"/>
    </location>
</feature>
<feature type="region of interest" description="Disordered" evidence="4">
    <location>
        <begin position="1443"/>
        <end position="1530"/>
    </location>
</feature>
<feature type="region of interest" description="Disordered" evidence="4">
    <location>
        <begin position="1084"/>
        <end position="1109"/>
    </location>
</feature>
<feature type="compositionally biased region" description="Polar residues" evidence="4">
    <location>
        <begin position="761"/>
        <end position="770"/>
    </location>
</feature>
<comment type="caution">
    <text evidence="6">The sequence shown here is derived from an EMBL/GenBank/DDBJ whole genome shotgun (WGS) entry which is preliminary data.</text>
</comment>
<dbReference type="PANTHER" id="PTHR23287:SF18">
    <property type="entry name" value="BLOC-2 COMPLEX MEMBER HPS5"/>
    <property type="match status" value="1"/>
</dbReference>
<dbReference type="GO" id="GO:0008270">
    <property type="term" value="F:zinc ion binding"/>
    <property type="evidence" value="ECO:0007669"/>
    <property type="project" value="UniProtKB-KW"/>
</dbReference>
<dbReference type="InterPro" id="IPR001841">
    <property type="entry name" value="Znf_RING"/>
</dbReference>
<feature type="compositionally biased region" description="Basic and acidic residues" evidence="4">
    <location>
        <begin position="1197"/>
        <end position="1213"/>
    </location>
</feature>
<feature type="region of interest" description="Disordered" evidence="4">
    <location>
        <begin position="1197"/>
        <end position="1375"/>
    </location>
</feature>
<gene>
    <name evidence="6" type="ORF">V1264_003405</name>
</gene>
<dbReference type="SUPFAM" id="SSF50978">
    <property type="entry name" value="WD40 repeat-like"/>
    <property type="match status" value="1"/>
</dbReference>
<dbReference type="Pfam" id="PF23756">
    <property type="entry name" value="Beta-prop_HPS5"/>
    <property type="match status" value="1"/>
</dbReference>
<reference evidence="6 7" key="1">
    <citation type="submission" date="2024-02" db="EMBL/GenBank/DDBJ databases">
        <title>Chromosome-scale genome assembly of the rough periwinkle Littorina saxatilis.</title>
        <authorList>
            <person name="De Jode A."/>
            <person name="Faria R."/>
            <person name="Formenti G."/>
            <person name="Sims Y."/>
            <person name="Smith T.P."/>
            <person name="Tracey A."/>
            <person name="Wood J.M.D."/>
            <person name="Zagrodzka Z.B."/>
            <person name="Johannesson K."/>
            <person name="Butlin R.K."/>
            <person name="Leder E.H."/>
        </authorList>
    </citation>
    <scope>NUCLEOTIDE SEQUENCE [LARGE SCALE GENOMIC DNA]</scope>
    <source>
        <strain evidence="6">Snail1</strain>
        <tissue evidence="6">Muscle</tissue>
    </source>
</reference>
<feature type="compositionally biased region" description="Basic and acidic residues" evidence="4">
    <location>
        <begin position="816"/>
        <end position="844"/>
    </location>
</feature>
<dbReference type="InterPro" id="IPR056499">
    <property type="entry name" value="Beta-prop_HPS5-like"/>
</dbReference>
<evidence type="ECO:0000256" key="3">
    <source>
        <dbReference type="PROSITE-ProRule" id="PRU00175"/>
    </source>
</evidence>
<keyword evidence="2" id="KW-0862">Zinc</keyword>
<dbReference type="GO" id="GO:0005737">
    <property type="term" value="C:cytoplasm"/>
    <property type="evidence" value="ECO:0007669"/>
    <property type="project" value="TreeGrafter"/>
</dbReference>
<proteinExistence type="predicted"/>
<name>A0AAN9G8U1_9CAEN</name>
<dbReference type="PROSITE" id="PS50089">
    <property type="entry name" value="ZF_RING_2"/>
    <property type="match status" value="1"/>
</dbReference>
<dbReference type="InterPro" id="IPR056445">
    <property type="entry name" value="TPR_HPS5"/>
</dbReference>
<dbReference type="Gene3D" id="2.130.10.10">
    <property type="entry name" value="YVTN repeat-like/Quinoprotein amine dehydrogenase"/>
    <property type="match status" value="1"/>
</dbReference>
<feature type="domain" description="RING-type" evidence="5">
    <location>
        <begin position="2059"/>
        <end position="2099"/>
    </location>
</feature>
<feature type="compositionally biased region" description="Basic and acidic residues" evidence="4">
    <location>
        <begin position="1338"/>
        <end position="1353"/>
    </location>
</feature>
<sequence>MASQASLTHLFAEFSSLEDLKLPLKGSSRLRYTCMDVSRQYIALGSNTGCVYVFGRESLKHVKSVYGDVDSSSVTVVAISPNELVVGFAVSSGQVAVMEMNVDRRSKPERLRQTADHLGAMITATVWDSSSSNLFVGDSAGKVTVINVPTSKAKTIFSTPSQTIVRLDCSITQLDWWSNKLLASTLKGTYLLNTAKQQFSQIGKKPREGEFGACFFLEPSSNYPVIYCARPGSRMWEVDFDGNVLNTHQFKQLLATKPLPIVASGVDFSKALKAVEPGPQSVNFLQMFHIGEFILTWSGRGLYVFDPINVKVVLWTDTITTVSEVCVMKNEVYILYESQQVRRLLFLPILHLCAALITRQRCLLAAELLLFMEHFAVKASLLKHIKKELLPQLVGFLKEAGHVDVVEKVQVMLEDVSESSVDSASLQEHFGDSNLYPAYNSHGSGIITVNDGSTVSWDPDRRSLSRRASPIGFLSQNDGGRLSPKSGAGTRDHQPVQTLNGTSSAIEEVKPVHISEDVLPDQSKHKSSSVQLSSLEFTYSEVESQDTLASERTNGTEISDISLPKSAKDDVAHYEISVAEEAKNLSQTETSNANRMSCEGESWERSVLQQSDPEDHGATGSVTEHVHDADAMPGGDTIPVNSSHTGMDGEGNKDHVDGASFNGADGEGTQQSAGISETQVPVSHELTESAATFGQAGMAAMQNRSQSVLEAEQEKEAGTMRKVNSLPSIVIVVNENAGKAMSSERRAEDAETLAPVLNGAQRESSGSSSGIVARTTKKKKKRHVNEVEIPLAGSASGQLQRSVSMGAIKQKKKKQRAETLQHMRSLDSSPDHAGEDDLYQRTDADPDTISIATISSIEEEEDRTPALSPTTPGTGADDVFIIKQPRSESTGENVAEKYLENAQRSTKNDDAAVEQQTRPVDFAVGDTEIALCFPKMDVEKNEQSVYLHAEAFQDTDPTREEDTAGNESTKWHAAVIVNDSDYLSSTEHTEHHSDGSFSTSYEKLALKTGGSGNEVIPPLIERLSAFGVSRSAGGGEEAGWNSHDSSFVKNRISVASRQKIASVKERVTKFGTTTKSLIQRVKDKNLMSRSPSVSPPSSAGLHPQASHSTSFRDEIDMSDILLPRETPPALSSILSATCVIDLSPFLKRTEQTQKQLKDHSVLLNPVKLKEVLNTWAEELNQTLVTYHLEVFHQEMQKRKKEKEEAASRSKETDNQVPGKVKTLETEFSPSSDKMSRDLGSPVDPEMNNNTTDLTVSEDSKIDLCNGVHTRESKAMSLSHSEDPGEQRNNQNHDKTRDSAANDVRDSKRDIVSDLEPDRDPHSAGSRTHSSDLGNVPSHLEEGSNKQDIPEKTSNRFLSSERSFENKSPGYGVQVDDSIDAESDSEVDLDIDWRQVCHVKDPFHLPPQQHMLVSNLVSHCVECGCFGNAATIFSFHPEGPKTINAKGEASHPVPSSVESFGDADSGSASLTEKLSAQKGDVSVSSASHDQPTGATSMNSTSSSCQNHHSPSSAASVTDASQPPMPESDESVDTFDKERALFVKLYYHFLSHWRLRRLLVEDDGREAYATWCALVACCQALGHGDIVWMKIENRDITGAFDYLRSGILPHKQAFLGHIASLFALSPMKVTDFTAEVPRQVKLDDLLNLCRLHSKSQLQMVTRYLPLRLGSAPSHSRNEFIKQMCTTRETKLAVLECLLQLHISFLSSSSASLTSDARLKASADNSKLPPETVTEALETVLSLLKRADSASALDACWKHRYWPGCLTLLKESDQWQRALQLEVRLNDINLLNGHTPFGFTPRNAEEWKYLLQMFQQSTALSHLQANPSQPFNLDPSTPPPTPASRSANLSSVSSSPSLLPMGSAGENVSMVEDLRDSGLPTHSQDPRSVVNLAADRLFSAVEFETDDADFITDGHTAGERHLTWLSLGLLAAQSLGAKMATKLLQDCFIKGNNSGSDGCFSTEVYTTFLLLSALERKQMLVVHNMLEKVDSYLWAKKPVHVTPQVHYAATQEKSALHTNSARENHYHHNLFSRLSGAPVHHKQLAEDPDCHWGVKANMISTCEVCHVQVTETVSHLEPGVYTFKCGHVFHKICVPDKQCPLC</sequence>
<dbReference type="InterPro" id="IPR036322">
    <property type="entry name" value="WD40_repeat_dom_sf"/>
</dbReference>
<feature type="compositionally biased region" description="Basic and acidic residues" evidence="4">
    <location>
        <begin position="1268"/>
        <end position="1321"/>
    </location>
</feature>
<feature type="compositionally biased region" description="Low complexity" evidence="4">
    <location>
        <begin position="1840"/>
        <end position="1861"/>
    </location>
</feature>
<feature type="compositionally biased region" description="Low complexity" evidence="4">
    <location>
        <begin position="1497"/>
        <end position="1511"/>
    </location>
</feature>
<evidence type="ECO:0000259" key="5">
    <source>
        <dbReference type="PROSITE" id="PS50089"/>
    </source>
</evidence>
<accession>A0AAN9G8U1</accession>
<dbReference type="PANTHER" id="PTHR23287">
    <property type="entry name" value="RUBY-EYE2-LIKE PROTEIN"/>
    <property type="match status" value="1"/>
</dbReference>
<dbReference type="CDD" id="cd16484">
    <property type="entry name" value="RING-H2_Vps"/>
    <property type="match status" value="1"/>
</dbReference>
<protein>
    <recommendedName>
        <fullName evidence="5">RING-type domain-containing protein</fullName>
    </recommendedName>
</protein>
<evidence type="ECO:0000256" key="1">
    <source>
        <dbReference type="ARBA" id="ARBA00022771"/>
    </source>
</evidence>
<organism evidence="6 7">
    <name type="scientific">Littorina saxatilis</name>
    <dbReference type="NCBI Taxonomy" id="31220"/>
    <lineage>
        <taxon>Eukaryota</taxon>
        <taxon>Metazoa</taxon>
        <taxon>Spiralia</taxon>
        <taxon>Lophotrochozoa</taxon>
        <taxon>Mollusca</taxon>
        <taxon>Gastropoda</taxon>
        <taxon>Caenogastropoda</taxon>
        <taxon>Littorinimorpha</taxon>
        <taxon>Littorinoidea</taxon>
        <taxon>Littorinidae</taxon>
        <taxon>Littorina</taxon>
    </lineage>
</organism>